<dbReference type="EMBL" id="WFLN01000007">
    <property type="protein sequence ID" value="KAB8029701.1"/>
    <property type="molecule type" value="Genomic_DNA"/>
</dbReference>
<feature type="transmembrane region" description="Helical" evidence="1">
    <location>
        <begin position="35"/>
        <end position="52"/>
    </location>
</feature>
<feature type="transmembrane region" description="Helical" evidence="1">
    <location>
        <begin position="73"/>
        <end position="94"/>
    </location>
</feature>
<proteinExistence type="predicted"/>
<dbReference type="RefSeq" id="WP_152213053.1">
    <property type="nucleotide sequence ID" value="NZ_WFLN01000007.1"/>
</dbReference>
<dbReference type="Proteomes" id="UP000442694">
    <property type="component" value="Unassembled WGS sequence"/>
</dbReference>
<comment type="caution">
    <text evidence="2">The sequence shown here is derived from an EMBL/GenBank/DDBJ whole genome shotgun (WGS) entry which is preliminary data.</text>
</comment>
<keyword evidence="1" id="KW-0812">Transmembrane</keyword>
<evidence type="ECO:0000313" key="2">
    <source>
        <dbReference type="EMBL" id="KAB8029701.1"/>
    </source>
</evidence>
<dbReference type="AlphaFoldDB" id="A0A833N3X9"/>
<feature type="transmembrane region" description="Helical" evidence="1">
    <location>
        <begin position="114"/>
        <end position="133"/>
    </location>
</feature>
<protein>
    <submittedName>
        <fullName evidence="2">Uncharacterized protein</fullName>
    </submittedName>
</protein>
<evidence type="ECO:0000256" key="1">
    <source>
        <dbReference type="SAM" id="Phobius"/>
    </source>
</evidence>
<name>A0A833N3X9_9BACT</name>
<reference evidence="2 3" key="1">
    <citation type="submission" date="2019-10" db="EMBL/GenBank/DDBJ databases">
        <title>New genus of Silvanigrellaceae.</title>
        <authorList>
            <person name="Pitt A."/>
            <person name="Hahn M.W."/>
        </authorList>
    </citation>
    <scope>NUCLEOTIDE SEQUENCE [LARGE SCALE GENOMIC DNA]</scope>
    <source>
        <strain evidence="2 3">33A1-SZDP</strain>
    </source>
</reference>
<keyword evidence="3" id="KW-1185">Reference proteome</keyword>
<organism evidence="2 3">
    <name type="scientific">Fluviispira multicolorata</name>
    <dbReference type="NCBI Taxonomy" id="2654512"/>
    <lineage>
        <taxon>Bacteria</taxon>
        <taxon>Pseudomonadati</taxon>
        <taxon>Bdellovibrionota</taxon>
        <taxon>Oligoflexia</taxon>
        <taxon>Silvanigrellales</taxon>
        <taxon>Silvanigrellaceae</taxon>
        <taxon>Fluviispira</taxon>
    </lineage>
</organism>
<keyword evidence="1" id="KW-1133">Transmembrane helix</keyword>
<keyword evidence="1" id="KW-0472">Membrane</keyword>
<sequence>MNAMPVTQVDGAYYSIPLITLLFGSAASIFPLMAIQNIIFFTFIIFLIEIFRKDKNTKKQNYLMFILNKIKGVLFKNPIIFASIAGFIFALPHIPLADKIIQILHFFGASSSPVALFSLGLSISTSIMTVWIMKEVQRLCFVLLSLKSTKATLNKIEHHLKLSKRQYKFNSHLPI</sequence>
<evidence type="ECO:0000313" key="3">
    <source>
        <dbReference type="Proteomes" id="UP000442694"/>
    </source>
</evidence>
<gene>
    <name evidence="2" type="ORF">GCL57_09150</name>
</gene>
<accession>A0A833N3X9</accession>